<sequence length="89" mass="9418">MVFKSCLVLMVAGLLFSLLKVRKHYLSALLTLEAMVITALVFSLFLASEGGSHSWILLLLLGVVVCGAGLGLAVLISYIKHSGNDLISG</sequence>
<geneLocation type="mitochondrion" evidence="2"/>
<dbReference type="Gene3D" id="1.10.287.3510">
    <property type="match status" value="1"/>
</dbReference>
<feature type="transmembrane region" description="Helical" evidence="1">
    <location>
        <begin position="55"/>
        <end position="79"/>
    </location>
</feature>
<keyword evidence="1" id="KW-1133">Transmembrane helix</keyword>
<protein>
    <submittedName>
        <fullName evidence="2">NADH dehydrogenase subunit 4L</fullName>
    </submittedName>
</protein>
<keyword evidence="2" id="KW-0496">Mitochondrion</keyword>
<gene>
    <name evidence="2" type="primary">ND4L</name>
</gene>
<evidence type="ECO:0000313" key="2">
    <source>
        <dbReference type="EMBL" id="BBA10100.1"/>
    </source>
</evidence>
<accession>A0A224A9I2</accession>
<name>A0A224A9I2_9EUPU</name>
<reference evidence="2" key="1">
    <citation type="journal article" date="2017" name="Zool. J. Linn. Soc.">
        <title>Molecular phylogeny, frequent parallel evolution and new system of Japanese clausiliid land snails (Gastropoda: Stylommatophora).</title>
        <authorList>
            <person name="Motochin R."/>
            <person name="Wang M."/>
            <person name="Ueshima R."/>
        </authorList>
    </citation>
    <scope>NUCLEOTIDE SEQUENCE</scope>
    <source>
        <strain evidence="2">A786</strain>
        <tissue evidence="2">Muscle</tissue>
    </source>
</reference>
<organism evidence="2">
    <name type="scientific">Megalophaedusa toshiyukii</name>
    <dbReference type="NCBI Taxonomy" id="1885776"/>
    <lineage>
        <taxon>Eukaryota</taxon>
        <taxon>Metazoa</taxon>
        <taxon>Spiralia</taxon>
        <taxon>Lophotrochozoa</taxon>
        <taxon>Mollusca</taxon>
        <taxon>Gastropoda</taxon>
        <taxon>Heterobranchia</taxon>
        <taxon>Euthyneura</taxon>
        <taxon>Panpulmonata</taxon>
        <taxon>Eupulmonata</taxon>
        <taxon>Stylommatophora</taxon>
        <taxon>Helicina</taxon>
        <taxon>Clausilioidea</taxon>
        <taxon>Clausiliidae</taxon>
        <taxon>Phaedusinae</taxon>
        <taxon>Megalophaedusa</taxon>
    </lineage>
</organism>
<proteinExistence type="predicted"/>
<feature type="transmembrane region" description="Helical" evidence="1">
    <location>
        <begin position="29"/>
        <end position="48"/>
    </location>
</feature>
<keyword evidence="1" id="KW-0472">Membrane</keyword>
<evidence type="ECO:0000256" key="1">
    <source>
        <dbReference type="SAM" id="Phobius"/>
    </source>
</evidence>
<dbReference type="AlphaFoldDB" id="A0A224A9I2"/>
<dbReference type="EMBL" id="LC171908">
    <property type="protein sequence ID" value="BBA10100.1"/>
    <property type="molecule type" value="Genomic_DNA"/>
</dbReference>
<keyword evidence="1" id="KW-0812">Transmembrane</keyword>